<keyword evidence="1" id="KW-0245">EGF-like domain</keyword>
<reference evidence="5 6" key="1">
    <citation type="submission" date="2024-05" db="EMBL/GenBank/DDBJ databases">
        <title>Genome sequencing and assembly of Indian major carp, Cirrhinus mrigala (Hamilton, 1822).</title>
        <authorList>
            <person name="Mohindra V."/>
            <person name="Chowdhury L.M."/>
            <person name="Lal K."/>
            <person name="Jena J.K."/>
        </authorList>
    </citation>
    <scope>NUCLEOTIDE SEQUENCE [LARGE SCALE GENOMIC DNA]</scope>
    <source>
        <strain evidence="5">CM1030</strain>
        <tissue evidence="5">Blood</tissue>
    </source>
</reference>
<comment type="caution">
    <text evidence="5">The sequence shown here is derived from an EMBL/GenBank/DDBJ whole genome shotgun (WGS) entry which is preliminary data.</text>
</comment>
<sequence length="130" mass="15015">SVQLLLHSQRRYTFEYDQTDCLLSVTLPSMVRHSLQTSLSVGYYRNTYTPPDSPTSSFTQDYAHDGRLLQSLYLGTGRHVIYKYSRVARLSEILYDSTLVTFTYDEATGAVKTIHLMHEGFVCTIRYRQT</sequence>
<evidence type="ECO:0000256" key="3">
    <source>
        <dbReference type="ARBA" id="ARBA00023157"/>
    </source>
</evidence>
<evidence type="ECO:0000313" key="6">
    <source>
        <dbReference type="Proteomes" id="UP001529510"/>
    </source>
</evidence>
<evidence type="ECO:0000256" key="2">
    <source>
        <dbReference type="ARBA" id="ARBA00022737"/>
    </source>
</evidence>
<evidence type="ECO:0000313" key="5">
    <source>
        <dbReference type="EMBL" id="KAL0193732.1"/>
    </source>
</evidence>
<accession>A0ABD0R5C8</accession>
<dbReference type="InterPro" id="IPR051216">
    <property type="entry name" value="Teneurin"/>
</dbReference>
<dbReference type="PANTHER" id="PTHR11219:SF7">
    <property type="entry name" value="TENEURIN-1"/>
    <property type="match status" value="1"/>
</dbReference>
<protein>
    <recommendedName>
        <fullName evidence="4">Teneurin-like YD-shell domain-containing protein</fullName>
    </recommendedName>
</protein>
<dbReference type="EMBL" id="JAMKFB020000005">
    <property type="protein sequence ID" value="KAL0193732.1"/>
    <property type="molecule type" value="Genomic_DNA"/>
</dbReference>
<dbReference type="AlphaFoldDB" id="A0ABD0R5C8"/>
<feature type="domain" description="Teneurin-like YD-shell" evidence="4">
    <location>
        <begin position="3"/>
        <end position="128"/>
    </location>
</feature>
<keyword evidence="2" id="KW-0677">Repeat</keyword>
<gene>
    <name evidence="5" type="ORF">M9458_012028</name>
</gene>
<dbReference type="PANTHER" id="PTHR11219">
    <property type="entry name" value="TENEURIN AND N-ACETYLGLUCOSAMINE-1-PHOSPHODIESTER ALPHA-N-ACETYLGLUCOSAMINIDASE"/>
    <property type="match status" value="1"/>
</dbReference>
<dbReference type="Proteomes" id="UP001529510">
    <property type="component" value="Unassembled WGS sequence"/>
</dbReference>
<name>A0ABD0R5C8_CIRMR</name>
<evidence type="ECO:0000259" key="4">
    <source>
        <dbReference type="Pfam" id="PF25023"/>
    </source>
</evidence>
<dbReference type="Pfam" id="PF25023">
    <property type="entry name" value="TEN_YD-shell"/>
    <property type="match status" value="1"/>
</dbReference>
<feature type="non-terminal residue" evidence="5">
    <location>
        <position position="1"/>
    </location>
</feature>
<keyword evidence="6" id="KW-1185">Reference proteome</keyword>
<feature type="non-terminal residue" evidence="5">
    <location>
        <position position="130"/>
    </location>
</feature>
<organism evidence="5 6">
    <name type="scientific">Cirrhinus mrigala</name>
    <name type="common">Mrigala</name>
    <dbReference type="NCBI Taxonomy" id="683832"/>
    <lineage>
        <taxon>Eukaryota</taxon>
        <taxon>Metazoa</taxon>
        <taxon>Chordata</taxon>
        <taxon>Craniata</taxon>
        <taxon>Vertebrata</taxon>
        <taxon>Euteleostomi</taxon>
        <taxon>Actinopterygii</taxon>
        <taxon>Neopterygii</taxon>
        <taxon>Teleostei</taxon>
        <taxon>Ostariophysi</taxon>
        <taxon>Cypriniformes</taxon>
        <taxon>Cyprinidae</taxon>
        <taxon>Labeoninae</taxon>
        <taxon>Labeonini</taxon>
        <taxon>Cirrhinus</taxon>
    </lineage>
</organism>
<keyword evidence="3" id="KW-1015">Disulfide bond</keyword>
<dbReference type="InterPro" id="IPR056823">
    <property type="entry name" value="TEN-like_YD-shell"/>
</dbReference>
<proteinExistence type="predicted"/>
<evidence type="ECO:0000256" key="1">
    <source>
        <dbReference type="ARBA" id="ARBA00022536"/>
    </source>
</evidence>